<gene>
    <name evidence="1" type="ORF">M427DRAFT_35456</name>
</gene>
<name>A0A139A4G3_GONPJ</name>
<evidence type="ECO:0008006" key="3">
    <source>
        <dbReference type="Google" id="ProtNLM"/>
    </source>
</evidence>
<dbReference type="AlphaFoldDB" id="A0A139A4G3"/>
<evidence type="ECO:0000313" key="2">
    <source>
        <dbReference type="Proteomes" id="UP000070544"/>
    </source>
</evidence>
<evidence type="ECO:0000313" key="1">
    <source>
        <dbReference type="EMBL" id="KXS11706.1"/>
    </source>
</evidence>
<dbReference type="Proteomes" id="UP000070544">
    <property type="component" value="Unassembled WGS sequence"/>
</dbReference>
<organism evidence="1 2">
    <name type="scientific">Gonapodya prolifera (strain JEL478)</name>
    <name type="common">Monoblepharis prolifera</name>
    <dbReference type="NCBI Taxonomy" id="1344416"/>
    <lineage>
        <taxon>Eukaryota</taxon>
        <taxon>Fungi</taxon>
        <taxon>Fungi incertae sedis</taxon>
        <taxon>Chytridiomycota</taxon>
        <taxon>Chytridiomycota incertae sedis</taxon>
        <taxon>Monoblepharidomycetes</taxon>
        <taxon>Monoblepharidales</taxon>
        <taxon>Gonapodyaceae</taxon>
        <taxon>Gonapodya</taxon>
    </lineage>
</organism>
<sequence length="103" mass="10921">MTLDADAQDYTDPLSWSDTEKGAMKALKAGLNTAALSIQQMRDAQAAAPPYPTPTGIKITPVSVPRTPVAGLEDDASGTFPAEWIEKEDAGEDTPVLIYYHGG</sequence>
<keyword evidence="2" id="KW-1185">Reference proteome</keyword>
<dbReference type="EMBL" id="KQ965797">
    <property type="protein sequence ID" value="KXS11706.1"/>
    <property type="molecule type" value="Genomic_DNA"/>
</dbReference>
<proteinExistence type="predicted"/>
<accession>A0A139A4G3</accession>
<protein>
    <recommendedName>
        <fullName evidence="3">Alpha/beta hydrolase fold-3 domain-containing protein</fullName>
    </recommendedName>
</protein>
<reference evidence="1 2" key="1">
    <citation type="journal article" date="2015" name="Genome Biol. Evol.">
        <title>Phylogenomic analyses indicate that early fungi evolved digesting cell walls of algal ancestors of land plants.</title>
        <authorList>
            <person name="Chang Y."/>
            <person name="Wang S."/>
            <person name="Sekimoto S."/>
            <person name="Aerts A.L."/>
            <person name="Choi C."/>
            <person name="Clum A."/>
            <person name="LaButti K.M."/>
            <person name="Lindquist E.A."/>
            <person name="Yee Ngan C."/>
            <person name="Ohm R.A."/>
            <person name="Salamov A.A."/>
            <person name="Grigoriev I.V."/>
            <person name="Spatafora J.W."/>
            <person name="Berbee M.L."/>
        </authorList>
    </citation>
    <scope>NUCLEOTIDE SEQUENCE [LARGE SCALE GENOMIC DNA]</scope>
    <source>
        <strain evidence="1 2">JEL478</strain>
    </source>
</reference>